<comment type="function">
    <text evidence="9">Essential cell division protein.</text>
</comment>
<dbReference type="InterPro" id="IPR005548">
    <property type="entry name" value="Cell_div_FtsQ/DivIB_C"/>
</dbReference>
<dbReference type="OrthoDB" id="9783091at2"/>
<keyword evidence="12" id="KW-1185">Reference proteome</keyword>
<keyword evidence="2 9" id="KW-1003">Cell membrane</keyword>
<keyword evidence="3 9" id="KW-0997">Cell inner membrane</keyword>
<dbReference type="InterPro" id="IPR034746">
    <property type="entry name" value="POTRA"/>
</dbReference>
<feature type="domain" description="POTRA" evidence="10">
    <location>
        <begin position="78"/>
        <end position="146"/>
    </location>
</feature>
<evidence type="ECO:0000259" key="10">
    <source>
        <dbReference type="PROSITE" id="PS51779"/>
    </source>
</evidence>
<feature type="transmembrane region" description="Helical" evidence="9">
    <location>
        <begin position="33"/>
        <end position="53"/>
    </location>
</feature>
<evidence type="ECO:0000256" key="6">
    <source>
        <dbReference type="ARBA" id="ARBA00022989"/>
    </source>
</evidence>
<evidence type="ECO:0000313" key="11">
    <source>
        <dbReference type="EMBL" id="SPH21816.1"/>
    </source>
</evidence>
<dbReference type="Gene3D" id="3.40.50.11690">
    <property type="entry name" value="Cell division protein FtsQ/DivIB"/>
    <property type="match status" value="1"/>
</dbReference>
<dbReference type="Pfam" id="PF03799">
    <property type="entry name" value="FtsQ_DivIB_C"/>
    <property type="match status" value="1"/>
</dbReference>
<evidence type="ECO:0000313" key="12">
    <source>
        <dbReference type="Proteomes" id="UP000244880"/>
    </source>
</evidence>
<dbReference type="GO" id="GO:0090529">
    <property type="term" value="P:cell septum assembly"/>
    <property type="evidence" value="ECO:0007669"/>
    <property type="project" value="InterPro"/>
</dbReference>
<comment type="similarity">
    <text evidence="9">Belongs to the FtsQ/DivIB family. FtsQ subfamily.</text>
</comment>
<dbReference type="InterPro" id="IPR026579">
    <property type="entry name" value="FtsQ"/>
</dbReference>
<dbReference type="AlphaFoldDB" id="A0A2R8BFI7"/>
<evidence type="ECO:0000256" key="8">
    <source>
        <dbReference type="ARBA" id="ARBA00023306"/>
    </source>
</evidence>
<proteinExistence type="inferred from homology"/>
<dbReference type="PANTHER" id="PTHR35851:SF1">
    <property type="entry name" value="CELL DIVISION PROTEIN FTSQ"/>
    <property type="match status" value="1"/>
</dbReference>
<keyword evidence="4 9" id="KW-0132">Cell division</keyword>
<evidence type="ECO:0000256" key="9">
    <source>
        <dbReference type="HAMAP-Rule" id="MF_00911"/>
    </source>
</evidence>
<dbReference type="Proteomes" id="UP000244880">
    <property type="component" value="Unassembled WGS sequence"/>
</dbReference>
<dbReference type="GO" id="GO:0043093">
    <property type="term" value="P:FtsZ-dependent cytokinesis"/>
    <property type="evidence" value="ECO:0007669"/>
    <property type="project" value="UniProtKB-UniRule"/>
</dbReference>
<evidence type="ECO:0000256" key="3">
    <source>
        <dbReference type="ARBA" id="ARBA00022519"/>
    </source>
</evidence>
<dbReference type="RefSeq" id="WP_108828855.1">
    <property type="nucleotide sequence ID" value="NZ_OMOR01000001.1"/>
</dbReference>
<evidence type="ECO:0000256" key="7">
    <source>
        <dbReference type="ARBA" id="ARBA00023136"/>
    </source>
</evidence>
<dbReference type="GO" id="GO:0005886">
    <property type="term" value="C:plasma membrane"/>
    <property type="evidence" value="ECO:0007669"/>
    <property type="project" value="UniProtKB-SubCell"/>
</dbReference>
<evidence type="ECO:0000256" key="4">
    <source>
        <dbReference type="ARBA" id="ARBA00022618"/>
    </source>
</evidence>
<dbReference type="PANTHER" id="PTHR35851">
    <property type="entry name" value="CELL DIVISION PROTEIN FTSQ"/>
    <property type="match status" value="1"/>
</dbReference>
<accession>A0A2R8BFI7</accession>
<keyword evidence="5 9" id="KW-0812">Transmembrane</keyword>
<dbReference type="EMBL" id="OMOR01000001">
    <property type="protein sequence ID" value="SPH21816.1"/>
    <property type="molecule type" value="Genomic_DNA"/>
</dbReference>
<organism evidence="11 12">
    <name type="scientific">Ascidiaceihabitans donghaensis</name>
    <dbReference type="NCBI Taxonomy" id="1510460"/>
    <lineage>
        <taxon>Bacteria</taxon>
        <taxon>Pseudomonadati</taxon>
        <taxon>Pseudomonadota</taxon>
        <taxon>Alphaproteobacteria</taxon>
        <taxon>Rhodobacterales</taxon>
        <taxon>Paracoccaceae</taxon>
        <taxon>Ascidiaceihabitans</taxon>
    </lineage>
</organism>
<comment type="subcellular location">
    <subcellularLocation>
        <location evidence="9">Cell inner membrane</location>
        <topology evidence="9">Single-pass type II membrane protein</topology>
    </subcellularLocation>
    <subcellularLocation>
        <location evidence="1">Membrane</location>
    </subcellularLocation>
    <text evidence="9">Localizes to the division septum.</text>
</comment>
<keyword evidence="6 9" id="KW-1133">Transmembrane helix</keyword>
<evidence type="ECO:0000256" key="5">
    <source>
        <dbReference type="ARBA" id="ARBA00022692"/>
    </source>
</evidence>
<sequence length="289" mass="32328">MQSLKRRTPKADPAPSRWSWRLQRLMLTPGFRFGLRVGVPFVLTLTLGTAYFANPERQQAIRDSVADTRAAIQERPEFMVTLMAIDGVDTQMSEDIRANLALDFPISSFDLDLEAMRTTITDLPPVAEAALRIRPGGVLEVDVTPRVPVAVWRNHSSLSLVDATGAHVAHIPFRVDRSDLPLIAGDGANTYISQALELLDVAAPLGDRLRGLVRMGERRWDVVLDRDQRILLPTENPVRALERVIALEGAQDVLSRDVARVDMRLGQRPTVQMNKNATTEMWRIRQIGQ</sequence>
<evidence type="ECO:0000256" key="1">
    <source>
        <dbReference type="ARBA" id="ARBA00004370"/>
    </source>
</evidence>
<dbReference type="HAMAP" id="MF_00911">
    <property type="entry name" value="FtsQ_subfam"/>
    <property type="match status" value="1"/>
</dbReference>
<evidence type="ECO:0000256" key="2">
    <source>
        <dbReference type="ARBA" id="ARBA00022475"/>
    </source>
</evidence>
<dbReference type="GO" id="GO:0032153">
    <property type="term" value="C:cell division site"/>
    <property type="evidence" value="ECO:0007669"/>
    <property type="project" value="UniProtKB-UniRule"/>
</dbReference>
<protein>
    <recommendedName>
        <fullName evidence="9">Cell division protein FtsQ</fullName>
    </recommendedName>
</protein>
<gene>
    <name evidence="9 11" type="primary">ftsQ</name>
    <name evidence="11" type="ORF">ASD8599_02565</name>
</gene>
<reference evidence="11 12" key="1">
    <citation type="submission" date="2018-03" db="EMBL/GenBank/DDBJ databases">
        <authorList>
            <person name="Keele B.F."/>
        </authorList>
    </citation>
    <scope>NUCLEOTIDE SEQUENCE [LARGE SCALE GENOMIC DNA]</scope>
    <source>
        <strain evidence="11 12">CECT 8599</strain>
    </source>
</reference>
<name>A0A2R8BFI7_9RHOB</name>
<dbReference type="PROSITE" id="PS51779">
    <property type="entry name" value="POTRA"/>
    <property type="match status" value="1"/>
</dbReference>
<keyword evidence="8 9" id="KW-0131">Cell cycle</keyword>
<keyword evidence="7 9" id="KW-0472">Membrane</keyword>
<dbReference type="InterPro" id="IPR045335">
    <property type="entry name" value="FtsQ_C_sf"/>
</dbReference>